<dbReference type="Proteomes" id="UP000185746">
    <property type="component" value="Chromosome"/>
</dbReference>
<evidence type="ECO:0000313" key="3">
    <source>
        <dbReference type="Proteomes" id="UP000185746"/>
    </source>
</evidence>
<dbReference type="EMBL" id="CP017560">
    <property type="protein sequence ID" value="AOV08153.1"/>
    <property type="molecule type" value="Genomic_DNA"/>
</dbReference>
<reference evidence="2 3" key="1">
    <citation type="submission" date="2016-09" db="EMBL/GenBank/DDBJ databases">
        <title>Complete genome sequence of the Lysinibacillus sphaericus LMG 22257, a specie of Bacillus with ureolytic activity that can effectively biodeposit calcium carbonate.</title>
        <authorList>
            <person name="Yan W."/>
        </authorList>
    </citation>
    <scope>NUCLEOTIDE SEQUENCE [LARGE SCALE GENOMIC DNA]</scope>
    <source>
        <strain evidence="2 3">LMG 22257</strain>
    </source>
</reference>
<sequence>MDKSYWMLLIASLGTMIMLYIIGSIADIEILRFKHSSSNIEIAFLPIVVGFLIALIGNRIIKRKSPN</sequence>
<accession>A0A1D8JHI7</accession>
<protein>
    <recommendedName>
        <fullName evidence="4">ATPase</fullName>
    </recommendedName>
</protein>
<dbReference type="AlphaFoldDB" id="A0A1D8JHI7"/>
<proteinExistence type="predicted"/>
<keyword evidence="1" id="KW-0812">Transmembrane</keyword>
<evidence type="ECO:0008006" key="4">
    <source>
        <dbReference type="Google" id="ProtNLM"/>
    </source>
</evidence>
<dbReference type="RefSeq" id="WP_075528298.1">
    <property type="nucleotide sequence ID" value="NZ_CP017560.1"/>
</dbReference>
<keyword evidence="1" id="KW-1133">Transmembrane helix</keyword>
<keyword evidence="3" id="KW-1185">Reference proteome</keyword>
<feature type="transmembrane region" description="Helical" evidence="1">
    <location>
        <begin position="6"/>
        <end position="30"/>
    </location>
</feature>
<gene>
    <name evidence="2" type="ORF">BI350_11790</name>
</gene>
<name>A0A1D8JHI7_9BACL</name>
<keyword evidence="1" id="KW-0472">Membrane</keyword>
<evidence type="ECO:0000256" key="1">
    <source>
        <dbReference type="SAM" id="Phobius"/>
    </source>
</evidence>
<organism evidence="2 3">
    <name type="scientific">Sporosarcina ureilytica</name>
    <dbReference type="NCBI Taxonomy" id="298596"/>
    <lineage>
        <taxon>Bacteria</taxon>
        <taxon>Bacillati</taxon>
        <taxon>Bacillota</taxon>
        <taxon>Bacilli</taxon>
        <taxon>Bacillales</taxon>
        <taxon>Caryophanaceae</taxon>
        <taxon>Sporosarcina</taxon>
    </lineage>
</organism>
<dbReference type="KEGG" id="surl:BI350_11790"/>
<evidence type="ECO:0000313" key="2">
    <source>
        <dbReference type="EMBL" id="AOV08153.1"/>
    </source>
</evidence>
<feature type="transmembrane region" description="Helical" evidence="1">
    <location>
        <begin position="42"/>
        <end position="61"/>
    </location>
</feature>